<evidence type="ECO:0000256" key="1">
    <source>
        <dbReference type="ARBA" id="ARBA00023015"/>
    </source>
</evidence>
<name>A0A7N0TXS3_KALFE</name>
<feature type="region of interest" description="Disordered" evidence="4">
    <location>
        <begin position="67"/>
        <end position="112"/>
    </location>
</feature>
<evidence type="ECO:0000256" key="4">
    <source>
        <dbReference type="SAM" id="MobiDB-lite"/>
    </source>
</evidence>
<evidence type="ECO:0000313" key="7">
    <source>
        <dbReference type="Proteomes" id="UP000594263"/>
    </source>
</evidence>
<evidence type="ECO:0000259" key="5">
    <source>
        <dbReference type="PROSITE" id="PS50090"/>
    </source>
</evidence>
<organism evidence="6 7">
    <name type="scientific">Kalanchoe fedtschenkoi</name>
    <name type="common">Lavender scallops</name>
    <name type="synonym">South American air plant</name>
    <dbReference type="NCBI Taxonomy" id="63787"/>
    <lineage>
        <taxon>Eukaryota</taxon>
        <taxon>Viridiplantae</taxon>
        <taxon>Streptophyta</taxon>
        <taxon>Embryophyta</taxon>
        <taxon>Tracheophyta</taxon>
        <taxon>Spermatophyta</taxon>
        <taxon>Magnoliopsida</taxon>
        <taxon>eudicotyledons</taxon>
        <taxon>Gunneridae</taxon>
        <taxon>Pentapetalae</taxon>
        <taxon>Saxifragales</taxon>
        <taxon>Crassulaceae</taxon>
        <taxon>Kalanchoe</taxon>
    </lineage>
</organism>
<proteinExistence type="predicted"/>
<keyword evidence="2" id="KW-0804">Transcription</keyword>
<reference evidence="6" key="1">
    <citation type="submission" date="2021-01" db="UniProtKB">
        <authorList>
            <consortium name="EnsemblPlants"/>
        </authorList>
    </citation>
    <scope>IDENTIFICATION</scope>
</reference>
<dbReference type="Proteomes" id="UP000594263">
    <property type="component" value="Unplaced"/>
</dbReference>
<sequence>MARNGPNPAYFWTRLDHMMLEHALAMYSELTPNRWEMIARAMGAGKTEAEVRAQYRFLVESGRITPTQADAEMAPAPAPTPAPAPATAPTQAPAPACGSGSASTSTYGAKRG</sequence>
<dbReference type="SMART" id="SM00717">
    <property type="entry name" value="SANT"/>
    <property type="match status" value="1"/>
</dbReference>
<dbReference type="CDD" id="cd00167">
    <property type="entry name" value="SANT"/>
    <property type="match status" value="1"/>
</dbReference>
<dbReference type="PANTHER" id="PTHR43952:SF75">
    <property type="entry name" value="PROTEIN RADIALIS-LIKE 6"/>
    <property type="match status" value="1"/>
</dbReference>
<protein>
    <recommendedName>
        <fullName evidence="5">Myb-like domain-containing protein</fullName>
    </recommendedName>
</protein>
<accession>A0A7N0TXS3</accession>
<keyword evidence="7" id="KW-1185">Reference proteome</keyword>
<dbReference type="Pfam" id="PF23082">
    <property type="entry name" value="Myb_DNA-binding_2"/>
    <property type="match status" value="1"/>
</dbReference>
<dbReference type="InterPro" id="IPR001005">
    <property type="entry name" value="SANT/Myb"/>
</dbReference>
<keyword evidence="1" id="KW-0805">Transcription regulation</keyword>
<evidence type="ECO:0000313" key="6">
    <source>
        <dbReference type="EnsemblPlants" id="Kaladp0048s0347.1.v1.1"/>
    </source>
</evidence>
<dbReference type="EnsemblPlants" id="Kaladp0048s0347.1.v1.1">
    <property type="protein sequence ID" value="Kaladp0048s0347.1.v1.1"/>
    <property type="gene ID" value="Kaladp0048s0347.v1.1"/>
</dbReference>
<keyword evidence="3" id="KW-0539">Nucleus</keyword>
<dbReference type="Gramene" id="Kaladp0048s0347.1.v1.1">
    <property type="protein sequence ID" value="Kaladp0048s0347.1.v1.1"/>
    <property type="gene ID" value="Kaladp0048s0347.v1.1"/>
</dbReference>
<dbReference type="PANTHER" id="PTHR43952">
    <property type="entry name" value="MYB FAMILY TRANSCRIPTION FACTOR-RELATED"/>
    <property type="match status" value="1"/>
</dbReference>
<dbReference type="InterPro" id="IPR044636">
    <property type="entry name" value="RADIALIS-like"/>
</dbReference>
<dbReference type="Gene3D" id="1.10.10.60">
    <property type="entry name" value="Homeodomain-like"/>
    <property type="match status" value="1"/>
</dbReference>
<dbReference type="AlphaFoldDB" id="A0A7N0TXS3"/>
<feature type="compositionally biased region" description="Low complexity" evidence="4">
    <location>
        <begin position="87"/>
        <end position="106"/>
    </location>
</feature>
<dbReference type="PROSITE" id="PS50090">
    <property type="entry name" value="MYB_LIKE"/>
    <property type="match status" value="1"/>
</dbReference>
<feature type="domain" description="Myb-like" evidence="5">
    <location>
        <begin position="12"/>
        <end position="59"/>
    </location>
</feature>
<feature type="compositionally biased region" description="Pro residues" evidence="4">
    <location>
        <begin position="76"/>
        <end position="86"/>
    </location>
</feature>
<dbReference type="SUPFAM" id="SSF46689">
    <property type="entry name" value="Homeodomain-like"/>
    <property type="match status" value="1"/>
</dbReference>
<evidence type="ECO:0000256" key="3">
    <source>
        <dbReference type="ARBA" id="ARBA00023242"/>
    </source>
</evidence>
<dbReference type="InterPro" id="IPR009057">
    <property type="entry name" value="Homeodomain-like_sf"/>
</dbReference>
<dbReference type="GO" id="GO:0003700">
    <property type="term" value="F:DNA-binding transcription factor activity"/>
    <property type="evidence" value="ECO:0007669"/>
    <property type="project" value="InterPro"/>
</dbReference>
<evidence type="ECO:0000256" key="2">
    <source>
        <dbReference type="ARBA" id="ARBA00023163"/>
    </source>
</evidence>